<dbReference type="GO" id="GO:0006633">
    <property type="term" value="P:fatty acid biosynthetic process"/>
    <property type="evidence" value="ECO:0007669"/>
    <property type="project" value="UniProtKB-KW"/>
</dbReference>
<comment type="cofactor">
    <cofactor evidence="1 13">
        <name>Fe cation</name>
        <dbReference type="ChEBI" id="CHEBI:24875"/>
    </cofactor>
</comment>
<dbReference type="PROSITE" id="PS00711">
    <property type="entry name" value="LIPOXYGENASE_1"/>
    <property type="match status" value="1"/>
</dbReference>
<evidence type="ECO:0000256" key="3">
    <source>
        <dbReference type="ARBA" id="ARBA00022516"/>
    </source>
</evidence>
<dbReference type="PROSITE" id="PS51393">
    <property type="entry name" value="LIPOXYGENASE_3"/>
    <property type="match status" value="1"/>
</dbReference>
<dbReference type="InterPro" id="IPR036392">
    <property type="entry name" value="PLAT/LH2_dom_sf"/>
</dbReference>
<evidence type="ECO:0000256" key="10">
    <source>
        <dbReference type="ARBA" id="ARBA00023098"/>
    </source>
</evidence>
<organism evidence="18 19">
    <name type="scientific">Ambrosia artemisiifolia</name>
    <name type="common">Common ragweed</name>
    <dbReference type="NCBI Taxonomy" id="4212"/>
    <lineage>
        <taxon>Eukaryota</taxon>
        <taxon>Viridiplantae</taxon>
        <taxon>Streptophyta</taxon>
        <taxon>Embryophyta</taxon>
        <taxon>Tracheophyta</taxon>
        <taxon>Spermatophyta</taxon>
        <taxon>Magnoliopsida</taxon>
        <taxon>eudicotyledons</taxon>
        <taxon>Gunneridae</taxon>
        <taxon>Pentapetalae</taxon>
        <taxon>asterids</taxon>
        <taxon>campanulids</taxon>
        <taxon>Asterales</taxon>
        <taxon>Asteraceae</taxon>
        <taxon>Asteroideae</taxon>
        <taxon>Heliantheae alliance</taxon>
        <taxon>Heliantheae</taxon>
        <taxon>Ambrosia</taxon>
    </lineage>
</organism>
<evidence type="ECO:0000313" key="19">
    <source>
        <dbReference type="Proteomes" id="UP001206925"/>
    </source>
</evidence>
<keyword evidence="15" id="KW-0175">Coiled coil</keyword>
<dbReference type="PROSITE" id="PS50095">
    <property type="entry name" value="PLAT"/>
    <property type="match status" value="1"/>
</dbReference>
<dbReference type="Gene3D" id="3.10.450.60">
    <property type="match status" value="1"/>
</dbReference>
<dbReference type="Pfam" id="PF00305">
    <property type="entry name" value="Lipoxygenase"/>
    <property type="match status" value="2"/>
</dbReference>
<dbReference type="InterPro" id="IPR001246">
    <property type="entry name" value="LipOase_plant"/>
</dbReference>
<keyword evidence="11 14" id="KW-0275">Fatty acid biosynthesis</keyword>
<dbReference type="GO" id="GO:0031408">
    <property type="term" value="P:oxylipin biosynthetic process"/>
    <property type="evidence" value="ECO:0007669"/>
    <property type="project" value="UniProtKB-UniRule"/>
</dbReference>
<evidence type="ECO:0000313" key="18">
    <source>
        <dbReference type="EMBL" id="KAI7746477.1"/>
    </source>
</evidence>
<keyword evidence="4 13" id="KW-0479">Metal-binding</keyword>
<accession>A0AAD5CR64</accession>
<comment type="similarity">
    <text evidence="2 13">Belongs to the lipoxygenase family.</text>
</comment>
<dbReference type="SUPFAM" id="SSF48484">
    <property type="entry name" value="Lipoxigenase"/>
    <property type="match status" value="1"/>
</dbReference>
<comment type="caution">
    <text evidence="18">The sequence shown here is derived from an EMBL/GenBank/DDBJ whole genome shotgun (WGS) entry which is preliminary data.</text>
</comment>
<keyword evidence="7 13" id="KW-0223">Dioxygenase</keyword>
<dbReference type="InterPro" id="IPR020833">
    <property type="entry name" value="LipOase_Fe_BS"/>
</dbReference>
<sequence>MADVDRRKRMKIEDSKIKGTLVLTNHHSVSSLKDEFFGRRVLLQLVSAFPSESTVIILAIEGRGVRGKLGKETHLNWLNTFITRSTKGDSTFELDFDPDDDIGVPGAFLIINRHHKEFYLKTLTLTNVPNVGRLHFVCNSWVYPEEHYTKRYRVFFSNQTYLPGETPEGLRHYREEELDELRGDGTGKREEWDRVYDYDVYNDLSQPEKGSELVRPIFGGSIDHPYPRRCRTGRPLSDTDPRMESRIGILHSLEIYVPKDERFSDLKMADVYAYGLKLVSQGLLPGFESVWDKISDEIVSGLEHILNHKFEGVSSNKFNEFSSFKDVLNLYEGGLPVPKSNVLEGLRAKIPSEFIRELLRSDGEHLSKFPLPKVIEVDRSAWRSDEEFGREMLAGICPVVIRRLQKFPVTSELDPVKFGNQNSRITEDHIRDQMDGFSVHEAIKNNRLFILDHHDPLMPYLRGINETGTKTYATRTILFLQNNSTLKPIAIELSLPHPNGEEAGVISTVHTPASHGAKGTIWLLAKAYANVNDSGYHQLVCHWLHTHASIEPFIIATNRQLSVLHPIHKLLHPHFRDTMNINALSRQTLINAGGLLEKTVFPDKYSLAMSCNMYKKWDFTKQALPADLIDRGMAVEDPNSPHGVRLVIEDYPFAVDGLEIWSAIKSWVQDYVFIYYKNDEDIQNDNELKNWWDEVRTKGHGDLKDADWWPKMHTREELIQSCTIIIWVASALHAAVNFGQYPYGGYLPNRPAMSRRLLPEPGTPDYEELETDPEKAFLKTVTPQLQSILGISLIEVLSRHSADEVYLGERDTPEWTADKQALEAFARFGSNLERIENKIEEMNLDKKLLNRTGPAQMPYTLLYPRSDIGLTGRGIPNSVSI</sequence>
<dbReference type="Gene3D" id="4.10.375.10">
    <property type="entry name" value="Lipoxygenase-1, Domain 2"/>
    <property type="match status" value="1"/>
</dbReference>
<evidence type="ECO:0000259" key="17">
    <source>
        <dbReference type="PROSITE" id="PS51393"/>
    </source>
</evidence>
<dbReference type="PRINTS" id="PR00087">
    <property type="entry name" value="LIPOXYGENASE"/>
</dbReference>
<evidence type="ECO:0000256" key="11">
    <source>
        <dbReference type="ARBA" id="ARBA00023160"/>
    </source>
</evidence>
<evidence type="ECO:0000256" key="1">
    <source>
        <dbReference type="ARBA" id="ARBA00001962"/>
    </source>
</evidence>
<dbReference type="InterPro" id="IPR020834">
    <property type="entry name" value="LipOase_CS"/>
</dbReference>
<keyword evidence="19" id="KW-1185">Reference proteome</keyword>
<dbReference type="GO" id="GO:0046872">
    <property type="term" value="F:metal ion binding"/>
    <property type="evidence" value="ECO:0007669"/>
    <property type="project" value="UniProtKB-UniRule"/>
</dbReference>
<dbReference type="FunFam" id="1.20.245.10:FF:000002">
    <property type="entry name" value="Lipoxygenase"/>
    <property type="match status" value="1"/>
</dbReference>
<feature type="domain" description="Lipoxygenase" evidence="17">
    <location>
        <begin position="160"/>
        <end position="881"/>
    </location>
</feature>
<name>A0AAD5CR64_AMBAR</name>
<keyword evidence="6" id="KW-0276">Fatty acid metabolism</keyword>
<evidence type="ECO:0000256" key="12">
    <source>
        <dbReference type="PROSITE-ProRule" id="PRU00152"/>
    </source>
</evidence>
<feature type="coiled-coil region" evidence="15">
    <location>
        <begin position="825"/>
        <end position="852"/>
    </location>
</feature>
<comment type="caution">
    <text evidence="12">Lacks conserved residue(s) required for the propagation of feature annotation.</text>
</comment>
<evidence type="ECO:0000256" key="13">
    <source>
        <dbReference type="RuleBase" id="RU003974"/>
    </source>
</evidence>
<gene>
    <name evidence="18" type="ORF">M8C21_003293</name>
</gene>
<evidence type="ECO:0000256" key="15">
    <source>
        <dbReference type="SAM" id="Coils"/>
    </source>
</evidence>
<dbReference type="Gene3D" id="4.10.372.10">
    <property type="entry name" value="Lipoxygenase-1, Domain 3"/>
    <property type="match status" value="1"/>
</dbReference>
<keyword evidence="9 13" id="KW-0408">Iron</keyword>
<feature type="domain" description="PLAT" evidence="16">
    <location>
        <begin position="37"/>
        <end position="156"/>
    </location>
</feature>
<dbReference type="PRINTS" id="PR00468">
    <property type="entry name" value="PLTLPOXGNASE"/>
</dbReference>
<comment type="function">
    <text evidence="14">Plant lipoxygenase may be involved in a number of diverse aspects of plant physiology including growth and development, pest resistance, and senescence or responses to wounding.</text>
</comment>
<dbReference type="Gene3D" id="2.60.60.20">
    <property type="entry name" value="PLAT/LH2 domain"/>
    <property type="match status" value="1"/>
</dbReference>
<dbReference type="AlphaFoldDB" id="A0AAD5CR64"/>
<dbReference type="FunFam" id="4.10.375.10:FF:000001">
    <property type="entry name" value="Lipoxygenase"/>
    <property type="match status" value="1"/>
</dbReference>
<dbReference type="GO" id="GO:0016702">
    <property type="term" value="F:oxidoreductase activity, acting on single donors with incorporation of molecular oxygen, incorporation of two atoms of oxygen"/>
    <property type="evidence" value="ECO:0007669"/>
    <property type="project" value="InterPro"/>
</dbReference>
<reference evidence="18" key="1">
    <citation type="submission" date="2022-06" db="EMBL/GenBank/DDBJ databases">
        <title>Uncovering the hologenomic basis of an extraordinary plant invasion.</title>
        <authorList>
            <person name="Bieker V.C."/>
            <person name="Martin M.D."/>
            <person name="Gilbert T."/>
            <person name="Hodgins K."/>
            <person name="Battlay P."/>
            <person name="Petersen B."/>
            <person name="Wilson J."/>
        </authorList>
    </citation>
    <scope>NUCLEOTIDE SEQUENCE</scope>
    <source>
        <strain evidence="18">AA19_3_7</strain>
        <tissue evidence="18">Leaf</tissue>
    </source>
</reference>
<evidence type="ECO:0000256" key="8">
    <source>
        <dbReference type="ARBA" id="ARBA00023002"/>
    </source>
</evidence>
<dbReference type="InterPro" id="IPR013819">
    <property type="entry name" value="LipOase_C"/>
</dbReference>
<proteinExistence type="inferred from homology"/>
<dbReference type="GO" id="GO:0034440">
    <property type="term" value="P:lipid oxidation"/>
    <property type="evidence" value="ECO:0007669"/>
    <property type="project" value="InterPro"/>
</dbReference>
<dbReference type="Gene3D" id="1.20.245.10">
    <property type="entry name" value="Lipoxygenase-1, Domain 5"/>
    <property type="match status" value="1"/>
</dbReference>
<dbReference type="InterPro" id="IPR036226">
    <property type="entry name" value="LipOase_C_sf"/>
</dbReference>
<dbReference type="PROSITE" id="PS00081">
    <property type="entry name" value="LIPOXYGENASE_2"/>
    <property type="match status" value="1"/>
</dbReference>
<protein>
    <recommendedName>
        <fullName evidence="14">Lipoxygenase</fullName>
        <ecNumber evidence="14">1.13.11.-</ecNumber>
    </recommendedName>
</protein>
<evidence type="ECO:0000256" key="14">
    <source>
        <dbReference type="RuleBase" id="RU003975"/>
    </source>
</evidence>
<dbReference type="EMBL" id="JAMZMK010006962">
    <property type="protein sequence ID" value="KAI7746477.1"/>
    <property type="molecule type" value="Genomic_DNA"/>
</dbReference>
<evidence type="ECO:0000256" key="7">
    <source>
        <dbReference type="ARBA" id="ARBA00022964"/>
    </source>
</evidence>
<evidence type="ECO:0000256" key="4">
    <source>
        <dbReference type="ARBA" id="ARBA00022723"/>
    </source>
</evidence>
<dbReference type="FunFam" id="3.10.450.60:FF:000002">
    <property type="entry name" value="Lipoxygenase"/>
    <property type="match status" value="1"/>
</dbReference>
<dbReference type="Pfam" id="PF01477">
    <property type="entry name" value="PLAT"/>
    <property type="match status" value="1"/>
</dbReference>
<dbReference type="SMART" id="SM00308">
    <property type="entry name" value="LH2"/>
    <property type="match status" value="1"/>
</dbReference>
<evidence type="ECO:0000256" key="2">
    <source>
        <dbReference type="ARBA" id="ARBA00009419"/>
    </source>
</evidence>
<dbReference type="PANTHER" id="PTHR11771">
    <property type="entry name" value="LIPOXYGENASE"/>
    <property type="match status" value="1"/>
</dbReference>
<dbReference type="SUPFAM" id="SSF49723">
    <property type="entry name" value="Lipase/lipooxygenase domain (PLAT/LH2 domain)"/>
    <property type="match status" value="1"/>
</dbReference>
<dbReference type="InterPro" id="IPR000907">
    <property type="entry name" value="LipOase"/>
</dbReference>
<dbReference type="InterPro" id="IPR027433">
    <property type="entry name" value="Lipoxygenase_dom_3"/>
</dbReference>
<evidence type="ECO:0000256" key="5">
    <source>
        <dbReference type="ARBA" id="ARBA00022767"/>
    </source>
</evidence>
<evidence type="ECO:0000256" key="9">
    <source>
        <dbReference type="ARBA" id="ARBA00023004"/>
    </source>
</evidence>
<keyword evidence="3 14" id="KW-0444">Lipid biosynthesis</keyword>
<evidence type="ECO:0000256" key="6">
    <source>
        <dbReference type="ARBA" id="ARBA00022832"/>
    </source>
</evidence>
<comment type="pathway">
    <text evidence="14">Lipid metabolism; oxylipin biosynthesis.</text>
</comment>
<dbReference type="EC" id="1.13.11.-" evidence="14"/>
<keyword evidence="10" id="KW-0443">Lipid metabolism</keyword>
<evidence type="ECO:0000259" key="16">
    <source>
        <dbReference type="PROSITE" id="PS50095"/>
    </source>
</evidence>
<keyword evidence="5 14" id="KW-0925">Oxylipin biosynthesis</keyword>
<dbReference type="Proteomes" id="UP001206925">
    <property type="component" value="Unassembled WGS sequence"/>
</dbReference>
<dbReference type="InterPro" id="IPR001024">
    <property type="entry name" value="PLAT/LH2_dom"/>
</dbReference>
<keyword evidence="8 13" id="KW-0560">Oxidoreductase</keyword>